<keyword evidence="3" id="KW-1185">Reference proteome</keyword>
<dbReference type="AlphaFoldDB" id="A0A0S4M4U3"/>
<gene>
    <name evidence="2" type="ORF">Ark11_1533</name>
</gene>
<accession>A0A0S4M4U3</accession>
<proteinExistence type="predicted"/>
<keyword evidence="1" id="KW-1133">Transmembrane helix</keyword>
<name>A0A0S4M4U3_9BURK</name>
<dbReference type="EMBL" id="LN906597">
    <property type="protein sequence ID" value="CUT18331.1"/>
    <property type="molecule type" value="Genomic_DNA"/>
</dbReference>
<dbReference type="RefSeq" id="WP_092490699.1">
    <property type="nucleotide sequence ID" value="NZ_LN906597.1"/>
</dbReference>
<keyword evidence="1" id="KW-0472">Membrane</keyword>
<feature type="transmembrane region" description="Helical" evidence="1">
    <location>
        <begin position="291"/>
        <end position="313"/>
    </location>
</feature>
<organism evidence="2 3">
    <name type="scientific">Candidatus Ichthyocystis hellenicum</name>
    <dbReference type="NCBI Taxonomy" id="1561003"/>
    <lineage>
        <taxon>Bacteria</taxon>
        <taxon>Pseudomonadati</taxon>
        <taxon>Pseudomonadota</taxon>
        <taxon>Betaproteobacteria</taxon>
        <taxon>Burkholderiales</taxon>
        <taxon>Candidatus Ichthyocystis</taxon>
    </lineage>
</organism>
<sequence length="364" mass="41535">MMVNGIEESVCVCEYHLYHDNGTFAEEYTGEDGIDVHVNNKDLENVQSRRRPLSFRIKPNNLLSPLVFLGTLKCTTGNIISLAWEELTKNLCGILYVRDRFDAAISAGKDVPHIDIESILRRILNNTGIRANLSSREIITIPDITDSENYDYTDFFHISDYLGSVFRGVTFNQTGTMLSNSSKDLIKKLMDDHEYTYNIGYPQELPHPNDLVKYKFSNYAIESNTSRKAINNIVLDCVKTGMLRYWKYCTNIGKYMPLGKYSEGAKNRTIEKIMEPKFDLVITKTDSELTVLLLVLTFIGVLVFVLYAVNNLLKRNRSKIKNRALGKKNDGCDISIEIRSNALCLSSSSDLRYRHLSEFKVEDV</sequence>
<dbReference type="Proteomes" id="UP000198651">
    <property type="component" value="Chromosome I"/>
</dbReference>
<dbReference type="OrthoDB" id="10001300at2"/>
<keyword evidence="1" id="KW-0812">Transmembrane</keyword>
<reference evidence="3" key="1">
    <citation type="submission" date="2015-11" db="EMBL/GenBank/DDBJ databases">
        <authorList>
            <person name="Seth-Smith H.M.B."/>
        </authorList>
    </citation>
    <scope>NUCLEOTIDE SEQUENCE [LARGE SCALE GENOMIC DNA]</scope>
    <source>
        <strain evidence="3">2013Ark11</strain>
    </source>
</reference>
<evidence type="ECO:0000313" key="2">
    <source>
        <dbReference type="EMBL" id="CUT18331.1"/>
    </source>
</evidence>
<protein>
    <submittedName>
        <fullName evidence="2">Putative membrane protein</fullName>
    </submittedName>
</protein>
<evidence type="ECO:0000313" key="3">
    <source>
        <dbReference type="Proteomes" id="UP000198651"/>
    </source>
</evidence>
<evidence type="ECO:0000256" key="1">
    <source>
        <dbReference type="SAM" id="Phobius"/>
    </source>
</evidence>